<keyword evidence="2" id="KW-1185">Reference proteome</keyword>
<accession>A0ABW0L911</accession>
<dbReference type="GO" id="GO:0016787">
    <property type="term" value="F:hydrolase activity"/>
    <property type="evidence" value="ECO:0007669"/>
    <property type="project" value="UniProtKB-KW"/>
</dbReference>
<name>A0ABW0L911_9BURK</name>
<keyword evidence="1" id="KW-0378">Hydrolase</keyword>
<dbReference type="Proteomes" id="UP001596050">
    <property type="component" value="Unassembled WGS sequence"/>
</dbReference>
<evidence type="ECO:0000313" key="1">
    <source>
        <dbReference type="EMBL" id="MFC5461472.1"/>
    </source>
</evidence>
<dbReference type="EMBL" id="JBHSMU010000015">
    <property type="protein sequence ID" value="MFC5461472.1"/>
    <property type="molecule type" value="Genomic_DNA"/>
</dbReference>
<sequence length="252" mass="27701">MGKKWLLNSNILMTNFHLPGTGYRCPQISGMFDRTTNSWRKHHASFPCFILGTAMPGPVVLVLPDGGLRYVAIDKEGHEVARWLDMQGIAAAVLKYRTARADAEPRWDLYSPLLALGDAGRAVRLLRHHAAKWGIDPNRIAMLGFLRGGTMAIRHTIDATDGKPDAADAIERMSSRPDSMALVYATLPDQKLPRVDKKVAYFIVHERDGALTWPVERSGCVTETCTRRPSRVPALSSVGGRLGVLSGSLTSE</sequence>
<organism evidence="1 2">
    <name type="scientific">Massilia niabensis</name>
    <dbReference type="NCBI Taxonomy" id="544910"/>
    <lineage>
        <taxon>Bacteria</taxon>
        <taxon>Pseudomonadati</taxon>
        <taxon>Pseudomonadota</taxon>
        <taxon>Betaproteobacteria</taxon>
        <taxon>Burkholderiales</taxon>
        <taxon>Oxalobacteraceae</taxon>
        <taxon>Telluria group</taxon>
        <taxon>Massilia</taxon>
    </lineage>
</organism>
<dbReference type="SUPFAM" id="SSF53474">
    <property type="entry name" value="alpha/beta-Hydrolases"/>
    <property type="match status" value="1"/>
</dbReference>
<reference evidence="2" key="1">
    <citation type="journal article" date="2019" name="Int. J. Syst. Evol. Microbiol.">
        <title>The Global Catalogue of Microorganisms (GCM) 10K type strain sequencing project: providing services to taxonomists for standard genome sequencing and annotation.</title>
        <authorList>
            <consortium name="The Broad Institute Genomics Platform"/>
            <consortium name="The Broad Institute Genome Sequencing Center for Infectious Disease"/>
            <person name="Wu L."/>
            <person name="Ma J."/>
        </authorList>
    </citation>
    <scope>NUCLEOTIDE SEQUENCE [LARGE SCALE GENOMIC DNA]</scope>
    <source>
        <strain evidence="2">KACC 12649</strain>
    </source>
</reference>
<dbReference type="InterPro" id="IPR029058">
    <property type="entry name" value="AB_hydrolase_fold"/>
</dbReference>
<comment type="caution">
    <text evidence="1">The sequence shown here is derived from an EMBL/GenBank/DDBJ whole genome shotgun (WGS) entry which is preliminary data.</text>
</comment>
<dbReference type="Gene3D" id="3.40.50.1820">
    <property type="entry name" value="alpha/beta hydrolase"/>
    <property type="match status" value="1"/>
</dbReference>
<proteinExistence type="predicted"/>
<evidence type="ECO:0000313" key="2">
    <source>
        <dbReference type="Proteomes" id="UP001596050"/>
    </source>
</evidence>
<protein>
    <submittedName>
        <fullName evidence="1">Alpha/beta hydrolase</fullName>
    </submittedName>
</protein>
<dbReference type="RefSeq" id="WP_379784925.1">
    <property type="nucleotide sequence ID" value="NZ_JBHSMU010000015.1"/>
</dbReference>
<gene>
    <name evidence="1" type="ORF">ACFPN5_16805</name>
</gene>